<proteinExistence type="predicted"/>
<evidence type="ECO:0000313" key="2">
    <source>
        <dbReference type="Proteomes" id="UP000249661"/>
    </source>
</evidence>
<gene>
    <name evidence="1" type="ORF">BO66DRAFT_394000</name>
</gene>
<organism evidence="1 2">
    <name type="scientific">Aspergillus aculeatinus CBS 121060</name>
    <dbReference type="NCBI Taxonomy" id="1448322"/>
    <lineage>
        <taxon>Eukaryota</taxon>
        <taxon>Fungi</taxon>
        <taxon>Dikarya</taxon>
        <taxon>Ascomycota</taxon>
        <taxon>Pezizomycotina</taxon>
        <taxon>Eurotiomycetes</taxon>
        <taxon>Eurotiomycetidae</taxon>
        <taxon>Eurotiales</taxon>
        <taxon>Aspergillaceae</taxon>
        <taxon>Aspergillus</taxon>
        <taxon>Aspergillus subgen. Circumdati</taxon>
    </lineage>
</organism>
<dbReference type="EMBL" id="KZ824976">
    <property type="protein sequence ID" value="RAH67200.1"/>
    <property type="molecule type" value="Genomic_DNA"/>
</dbReference>
<accession>A0ACD1H0T4</accession>
<protein>
    <submittedName>
        <fullName evidence="1">Uncharacterized protein</fullName>
    </submittedName>
</protein>
<name>A0ACD1H0T4_9EURO</name>
<reference evidence="1" key="1">
    <citation type="submission" date="2018-02" db="EMBL/GenBank/DDBJ databases">
        <title>The genomes of Aspergillus section Nigri reveals drivers in fungal speciation.</title>
        <authorList>
            <consortium name="DOE Joint Genome Institute"/>
            <person name="Vesth T.C."/>
            <person name="Nybo J."/>
            <person name="Theobald S."/>
            <person name="Brandl J."/>
            <person name="Frisvad J.C."/>
            <person name="Nielsen K.F."/>
            <person name="Lyhne E.K."/>
            <person name="Kogle M.E."/>
            <person name="Kuo A."/>
            <person name="Riley R."/>
            <person name="Clum A."/>
            <person name="Nolan M."/>
            <person name="Lipzen A."/>
            <person name="Salamov A."/>
            <person name="Henrissat B."/>
            <person name="Wiebenga A."/>
            <person name="De vries R.P."/>
            <person name="Grigoriev I.V."/>
            <person name="Mortensen U.H."/>
            <person name="Andersen M.R."/>
            <person name="Baker S.E."/>
        </authorList>
    </citation>
    <scope>NUCLEOTIDE SEQUENCE</scope>
    <source>
        <strain evidence="1">CBS 121060</strain>
    </source>
</reference>
<dbReference type="Proteomes" id="UP000249661">
    <property type="component" value="Unassembled WGS sequence"/>
</dbReference>
<evidence type="ECO:0000313" key="1">
    <source>
        <dbReference type="EMBL" id="RAH67200.1"/>
    </source>
</evidence>
<sequence length="110" mass="11616">MPDHRLLAVLHDSLAVATSRFPIDGPSFAAAALPGGDFEIVSSHIGGERVFFYRLSPALKTGQHMGPHCLRTVGHSFVAVAAYDSAVFDMSNQTFVVVVGAGRDPRGGAH</sequence>
<keyword evidence="2" id="KW-1185">Reference proteome</keyword>